<dbReference type="VEuPathDB" id="TriTrypDB:TcG_13261"/>
<comment type="caution">
    <text evidence="1">The sequence shown here is derived from an EMBL/GenBank/DDBJ whole genome shotgun (WGS) entry which is preliminary data.</text>
</comment>
<dbReference type="VEuPathDB" id="TriTrypDB:TcYC6_0041520"/>
<dbReference type="VEuPathDB" id="TriTrypDB:C4B63_5g343"/>
<organism evidence="1 2">
    <name type="scientific">Trypanosoma cruzi</name>
    <dbReference type="NCBI Taxonomy" id="5693"/>
    <lineage>
        <taxon>Eukaryota</taxon>
        <taxon>Discoba</taxon>
        <taxon>Euglenozoa</taxon>
        <taxon>Kinetoplastea</taxon>
        <taxon>Metakinetoplastina</taxon>
        <taxon>Trypanosomatida</taxon>
        <taxon>Trypanosomatidae</taxon>
        <taxon>Trypanosoma</taxon>
        <taxon>Schizotrypanum</taxon>
    </lineage>
</organism>
<dbReference type="VEuPathDB" id="TriTrypDB:C3747_30g71"/>
<evidence type="ECO:0000313" key="2">
    <source>
        <dbReference type="Proteomes" id="UP000246078"/>
    </source>
</evidence>
<dbReference type="VEuPathDB" id="TriTrypDB:TCSYLVIO_002400"/>
<dbReference type="VEuPathDB" id="TriTrypDB:ECC02_013619"/>
<dbReference type="Proteomes" id="UP000246078">
    <property type="component" value="Unassembled WGS sequence"/>
</dbReference>
<accession>A0A2V2X366</accession>
<evidence type="ECO:0000313" key="1">
    <source>
        <dbReference type="EMBL" id="PWV15258.1"/>
    </source>
</evidence>
<dbReference type="VEuPathDB" id="TriTrypDB:TcCL_NonESM03251"/>
<name>A0A2V2X366_TRYCR</name>
<protein>
    <submittedName>
        <fullName evidence="1">Uncharacterized protein</fullName>
    </submittedName>
</protein>
<dbReference type="VEuPathDB" id="TriTrypDB:TcBrA4_0039390"/>
<sequence length="197" mass="21826">MYPKKGRNGIKPYAVVSLNFLNPVWKNLEPHPARAGEIFAAWRRRTLIHWNRFCSELIFGPRLRSASATGKSASPPFCAVSRATSPYTAAAAARRTPLVPGGWEMDRPLTLYELGVAIRDSSLGSAPGPDKMLNEFLHRLGPVARGALRTMIHNSFANGRLPGSWNTVDTIPIPNLRRIHAAQRVTDLSNHSLFYQS</sequence>
<dbReference type="AlphaFoldDB" id="A0A2V2X366"/>
<gene>
    <name evidence="1" type="ORF">C3747_30g71</name>
</gene>
<proteinExistence type="predicted"/>
<dbReference type="EMBL" id="PRFC01000030">
    <property type="protein sequence ID" value="PWV15258.1"/>
    <property type="molecule type" value="Genomic_DNA"/>
</dbReference>
<reference evidence="1 2" key="1">
    <citation type="journal article" date="2018" name="Microb. Genom.">
        <title>Expanding an expanded genome: long-read sequencing of Trypanosoma cruzi.</title>
        <authorList>
            <person name="Berna L."/>
            <person name="Rodriguez M."/>
            <person name="Chiribao M.L."/>
            <person name="Parodi-Talice A."/>
            <person name="Pita S."/>
            <person name="Rijo G."/>
            <person name="Alvarez-Valin F."/>
            <person name="Robello C."/>
        </authorList>
    </citation>
    <scope>NUCLEOTIDE SEQUENCE [LARGE SCALE GENOMIC DNA]</scope>
    <source>
        <strain evidence="1 2">TCC</strain>
    </source>
</reference>
<dbReference type="VEuPathDB" id="TriTrypDB:Tc_MARK_5487"/>
<dbReference type="VEuPathDB" id="TriTrypDB:TCDM_09609"/>